<keyword evidence="2" id="KW-0813">Transport</keyword>
<evidence type="ECO:0000313" key="10">
    <source>
        <dbReference type="Proteomes" id="UP000610760"/>
    </source>
</evidence>
<dbReference type="PANTHER" id="PTHR43833:SF5">
    <property type="entry name" value="TRK SYSTEM POTASSIUM UPTAKE PROTEIN TRKA"/>
    <property type="match status" value="1"/>
</dbReference>
<dbReference type="Proteomes" id="UP000610760">
    <property type="component" value="Unassembled WGS sequence"/>
</dbReference>
<organism evidence="9 10">
    <name type="scientific">Fumia xinanensis</name>
    <dbReference type="NCBI Taxonomy" id="2763659"/>
    <lineage>
        <taxon>Bacteria</taxon>
        <taxon>Bacillati</taxon>
        <taxon>Bacillota</taxon>
        <taxon>Clostridia</taxon>
        <taxon>Eubacteriales</taxon>
        <taxon>Oscillospiraceae</taxon>
        <taxon>Fumia</taxon>
    </lineage>
</organism>
<evidence type="ECO:0000256" key="5">
    <source>
        <dbReference type="ARBA" id="ARBA00023027"/>
    </source>
</evidence>
<dbReference type="Pfam" id="PF02254">
    <property type="entry name" value="TrkA_N"/>
    <property type="match status" value="1"/>
</dbReference>
<evidence type="ECO:0000313" key="9">
    <source>
        <dbReference type="EMBL" id="MBC8560573.1"/>
    </source>
</evidence>
<evidence type="ECO:0000256" key="2">
    <source>
        <dbReference type="ARBA" id="ARBA00022448"/>
    </source>
</evidence>
<dbReference type="InterPro" id="IPR006036">
    <property type="entry name" value="K_uptake_TrkA"/>
</dbReference>
<feature type="domain" description="RCK C-terminal" evidence="8">
    <location>
        <begin position="137"/>
        <end position="218"/>
    </location>
</feature>
<dbReference type="PROSITE" id="PS51201">
    <property type="entry name" value="RCK_N"/>
    <property type="match status" value="1"/>
</dbReference>
<keyword evidence="4" id="KW-0630">Potassium</keyword>
<dbReference type="SUPFAM" id="SSF51735">
    <property type="entry name" value="NAD(P)-binding Rossmann-fold domains"/>
    <property type="match status" value="1"/>
</dbReference>
<reference evidence="9" key="1">
    <citation type="submission" date="2020-08" db="EMBL/GenBank/DDBJ databases">
        <title>Genome public.</title>
        <authorList>
            <person name="Liu C."/>
            <person name="Sun Q."/>
        </authorList>
    </citation>
    <scope>NUCLEOTIDE SEQUENCE</scope>
    <source>
        <strain evidence="9">NSJ-33</strain>
    </source>
</reference>
<keyword evidence="10" id="KW-1185">Reference proteome</keyword>
<dbReference type="PRINTS" id="PR00335">
    <property type="entry name" value="KUPTAKETRKA"/>
</dbReference>
<dbReference type="InterPro" id="IPR036721">
    <property type="entry name" value="RCK_C_sf"/>
</dbReference>
<keyword evidence="5" id="KW-0520">NAD</keyword>
<name>A0A926E6H0_9FIRM</name>
<evidence type="ECO:0000256" key="1">
    <source>
        <dbReference type="ARBA" id="ARBA00017378"/>
    </source>
</evidence>
<dbReference type="InterPro" id="IPR006037">
    <property type="entry name" value="RCK_C"/>
</dbReference>
<gene>
    <name evidence="9" type="ORF">H8710_10910</name>
</gene>
<dbReference type="InterPro" id="IPR050721">
    <property type="entry name" value="Trk_Ktr_HKT_K-transport"/>
</dbReference>
<dbReference type="GO" id="GO:0005886">
    <property type="term" value="C:plasma membrane"/>
    <property type="evidence" value="ECO:0007669"/>
    <property type="project" value="InterPro"/>
</dbReference>
<dbReference type="Pfam" id="PF02080">
    <property type="entry name" value="TrkA_C"/>
    <property type="match status" value="1"/>
</dbReference>
<evidence type="ECO:0000256" key="6">
    <source>
        <dbReference type="ARBA" id="ARBA00023065"/>
    </source>
</evidence>
<evidence type="ECO:0000256" key="3">
    <source>
        <dbReference type="ARBA" id="ARBA00022538"/>
    </source>
</evidence>
<dbReference type="RefSeq" id="WP_249295632.1">
    <property type="nucleotide sequence ID" value="NZ_JACRSV010000003.1"/>
</dbReference>
<dbReference type="EMBL" id="JACRSV010000003">
    <property type="protein sequence ID" value="MBC8560573.1"/>
    <property type="molecule type" value="Genomic_DNA"/>
</dbReference>
<evidence type="ECO:0000259" key="7">
    <source>
        <dbReference type="PROSITE" id="PS51201"/>
    </source>
</evidence>
<protein>
    <recommendedName>
        <fullName evidence="1">Trk system potassium uptake protein TrkA</fullName>
    </recommendedName>
</protein>
<keyword evidence="3" id="KW-0633">Potassium transport</keyword>
<evidence type="ECO:0000259" key="8">
    <source>
        <dbReference type="PROSITE" id="PS51202"/>
    </source>
</evidence>
<dbReference type="InterPro" id="IPR036291">
    <property type="entry name" value="NAD(P)-bd_dom_sf"/>
</dbReference>
<comment type="caution">
    <text evidence="9">The sequence shown here is derived from an EMBL/GenBank/DDBJ whole genome shotgun (WGS) entry which is preliminary data.</text>
</comment>
<proteinExistence type="predicted"/>
<dbReference type="PANTHER" id="PTHR43833">
    <property type="entry name" value="POTASSIUM CHANNEL PROTEIN 2-RELATED-RELATED"/>
    <property type="match status" value="1"/>
</dbReference>
<dbReference type="SUPFAM" id="SSF116726">
    <property type="entry name" value="TrkA C-terminal domain-like"/>
    <property type="match status" value="1"/>
</dbReference>
<dbReference type="Gene3D" id="3.40.50.720">
    <property type="entry name" value="NAD(P)-binding Rossmann-like Domain"/>
    <property type="match status" value="1"/>
</dbReference>
<accession>A0A926E6H0</accession>
<keyword evidence="6" id="KW-0406">Ion transport</keyword>
<evidence type="ECO:0000256" key="4">
    <source>
        <dbReference type="ARBA" id="ARBA00022958"/>
    </source>
</evidence>
<dbReference type="GO" id="GO:0015079">
    <property type="term" value="F:potassium ion transmembrane transporter activity"/>
    <property type="evidence" value="ECO:0007669"/>
    <property type="project" value="InterPro"/>
</dbReference>
<dbReference type="InterPro" id="IPR003148">
    <property type="entry name" value="RCK_N"/>
</dbReference>
<feature type="domain" description="RCK N-terminal" evidence="7">
    <location>
        <begin position="1"/>
        <end position="119"/>
    </location>
</feature>
<sequence length="220" mass="24373">MRIVIVGGGKVGYYLAKTLIEHHHEPTIVEIDKALCAFLADDLDAPIVCGDGTAIEMLVSAGIEQADALIAVTGQDENNLITCQLARMMFHTKRTIAKVNNPKNAEVMKKLGIDITVSSTDNITRLIEREVDFSRIRQLVSLNQGESSLNEVLLPEDFKYDGKKLTDIKMPDQSIIVSIDREGEIIIPRGNTCVYSGDKLLIMAKNSVLHKIKDKLRLDD</sequence>
<dbReference type="PROSITE" id="PS51202">
    <property type="entry name" value="RCK_C"/>
    <property type="match status" value="1"/>
</dbReference>
<dbReference type="Gene3D" id="3.30.70.1450">
    <property type="entry name" value="Regulator of K+ conductance, C-terminal domain"/>
    <property type="match status" value="1"/>
</dbReference>
<dbReference type="AlphaFoldDB" id="A0A926E6H0"/>